<protein>
    <recommendedName>
        <fullName evidence="1">Reverse transcriptase zinc-binding domain-containing protein</fullName>
    </recommendedName>
</protein>
<dbReference type="InterPro" id="IPR026960">
    <property type="entry name" value="RVT-Znf"/>
</dbReference>
<sequence length="211" mass="24397">MTNVVLNIHLSEMEDQWSWSGNGANEFSSNSVKKLIENNNPAFVNGEVAWEKTLPIKVNFFCWRALINRLPTREAISRRGIIIETQACPICNSHPETVEHLLLNCPGTNMIWTSLSQWCNIPSFHVDSIRGLLDHSNNINTTTSARKKIKLIFITAMWVIWKARNDTVFNNKLWNINRLVDDVKTWSSLWINNREKNGDSMWNSWSTYMSS</sequence>
<dbReference type="EMBL" id="JAUHHV010000011">
    <property type="protein sequence ID" value="KAK1407571.1"/>
    <property type="molecule type" value="Genomic_DNA"/>
</dbReference>
<dbReference type="PANTHER" id="PTHR33116">
    <property type="entry name" value="REVERSE TRANSCRIPTASE ZINC-BINDING DOMAIN-CONTAINING PROTEIN-RELATED-RELATED"/>
    <property type="match status" value="1"/>
</dbReference>
<evidence type="ECO:0000313" key="3">
    <source>
        <dbReference type="Proteomes" id="UP001229421"/>
    </source>
</evidence>
<comment type="caution">
    <text evidence="2">The sequence shown here is derived from an EMBL/GenBank/DDBJ whole genome shotgun (WGS) entry which is preliminary data.</text>
</comment>
<keyword evidence="3" id="KW-1185">Reference proteome</keyword>
<accession>A0AAD8JPS9</accession>
<feature type="domain" description="Reverse transcriptase zinc-binding" evidence="1">
    <location>
        <begin position="27"/>
        <end position="112"/>
    </location>
</feature>
<name>A0AAD8JPS9_TARER</name>
<dbReference type="AlphaFoldDB" id="A0AAD8JPS9"/>
<reference evidence="2" key="1">
    <citation type="journal article" date="2023" name="bioRxiv">
        <title>Improved chromosome-level genome assembly for marigold (Tagetes erecta).</title>
        <authorList>
            <person name="Jiang F."/>
            <person name="Yuan L."/>
            <person name="Wang S."/>
            <person name="Wang H."/>
            <person name="Xu D."/>
            <person name="Wang A."/>
            <person name="Fan W."/>
        </authorList>
    </citation>
    <scope>NUCLEOTIDE SEQUENCE</scope>
    <source>
        <strain evidence="2">WSJ</strain>
        <tissue evidence="2">Leaf</tissue>
    </source>
</reference>
<proteinExistence type="predicted"/>
<dbReference type="Pfam" id="PF13966">
    <property type="entry name" value="zf-RVT"/>
    <property type="match status" value="1"/>
</dbReference>
<evidence type="ECO:0000313" key="2">
    <source>
        <dbReference type="EMBL" id="KAK1407571.1"/>
    </source>
</evidence>
<organism evidence="2 3">
    <name type="scientific">Tagetes erecta</name>
    <name type="common">African marigold</name>
    <dbReference type="NCBI Taxonomy" id="13708"/>
    <lineage>
        <taxon>Eukaryota</taxon>
        <taxon>Viridiplantae</taxon>
        <taxon>Streptophyta</taxon>
        <taxon>Embryophyta</taxon>
        <taxon>Tracheophyta</taxon>
        <taxon>Spermatophyta</taxon>
        <taxon>Magnoliopsida</taxon>
        <taxon>eudicotyledons</taxon>
        <taxon>Gunneridae</taxon>
        <taxon>Pentapetalae</taxon>
        <taxon>asterids</taxon>
        <taxon>campanulids</taxon>
        <taxon>Asterales</taxon>
        <taxon>Asteraceae</taxon>
        <taxon>Asteroideae</taxon>
        <taxon>Heliantheae alliance</taxon>
        <taxon>Tageteae</taxon>
        <taxon>Tagetes</taxon>
    </lineage>
</organism>
<dbReference type="Proteomes" id="UP001229421">
    <property type="component" value="Unassembled WGS sequence"/>
</dbReference>
<evidence type="ECO:0000259" key="1">
    <source>
        <dbReference type="Pfam" id="PF13966"/>
    </source>
</evidence>
<dbReference type="PANTHER" id="PTHR33116:SF79">
    <property type="entry name" value="REVERSE TRANSCRIPTASE DOMAIN, ZINC FINGER, CCHC-TYPE-RELATED"/>
    <property type="match status" value="1"/>
</dbReference>
<gene>
    <name evidence="2" type="ORF">QVD17_39190</name>
</gene>